<evidence type="ECO:0000256" key="5">
    <source>
        <dbReference type="ARBA" id="ARBA00023136"/>
    </source>
</evidence>
<evidence type="ECO:0000259" key="8">
    <source>
        <dbReference type="Pfam" id="PF06738"/>
    </source>
</evidence>
<keyword evidence="3 7" id="KW-0812">Transmembrane</keyword>
<comment type="caution">
    <text evidence="9">The sequence shown here is derived from an EMBL/GenBank/DDBJ whole genome shotgun (WGS) entry which is preliminary data.</text>
</comment>
<evidence type="ECO:0000256" key="4">
    <source>
        <dbReference type="ARBA" id="ARBA00022989"/>
    </source>
</evidence>
<keyword evidence="5 7" id="KW-0472">Membrane</keyword>
<comment type="subcellular location">
    <subcellularLocation>
        <location evidence="1">Cell membrane</location>
        <topology evidence="1">Multi-pass membrane protein</topology>
    </subcellularLocation>
</comment>
<dbReference type="InterPro" id="IPR010619">
    <property type="entry name" value="ThrE-like_N"/>
</dbReference>
<name>A0ABV1GIT9_9FIRM</name>
<accession>A0ABV1GIT9</accession>
<reference evidence="9 10" key="1">
    <citation type="submission" date="2024-03" db="EMBL/GenBank/DDBJ databases">
        <title>Human intestinal bacterial collection.</title>
        <authorList>
            <person name="Pauvert C."/>
            <person name="Hitch T.C.A."/>
            <person name="Clavel T."/>
        </authorList>
    </citation>
    <scope>NUCLEOTIDE SEQUENCE [LARGE SCALE GENOMIC DNA]</scope>
    <source>
        <strain evidence="9 10">CLA-JM-H11</strain>
    </source>
</reference>
<dbReference type="PANTHER" id="PTHR34390">
    <property type="entry name" value="UPF0442 PROTEIN YJJB-RELATED"/>
    <property type="match status" value="1"/>
</dbReference>
<dbReference type="InterPro" id="IPR050539">
    <property type="entry name" value="ThrE_Dicarb/AminoAcid_Exp"/>
</dbReference>
<feature type="domain" description="Threonine/serine exporter-like N-terminal" evidence="8">
    <location>
        <begin position="1"/>
        <end position="236"/>
    </location>
</feature>
<evidence type="ECO:0000256" key="1">
    <source>
        <dbReference type="ARBA" id="ARBA00004651"/>
    </source>
</evidence>
<evidence type="ECO:0000256" key="7">
    <source>
        <dbReference type="SAM" id="Phobius"/>
    </source>
</evidence>
<feature type="transmembrane region" description="Helical" evidence="7">
    <location>
        <begin position="159"/>
        <end position="178"/>
    </location>
</feature>
<proteinExistence type="inferred from homology"/>
<dbReference type="Proteomes" id="UP001477672">
    <property type="component" value="Unassembled WGS sequence"/>
</dbReference>
<keyword evidence="10" id="KW-1185">Reference proteome</keyword>
<evidence type="ECO:0000256" key="6">
    <source>
        <dbReference type="ARBA" id="ARBA00034125"/>
    </source>
</evidence>
<feature type="transmembrane region" description="Helical" evidence="7">
    <location>
        <begin position="184"/>
        <end position="202"/>
    </location>
</feature>
<dbReference type="Pfam" id="PF06738">
    <property type="entry name" value="ThrE"/>
    <property type="match status" value="1"/>
</dbReference>
<protein>
    <submittedName>
        <fullName evidence="9">Threonine/serine exporter family protein</fullName>
    </submittedName>
</protein>
<sequence length="240" mass="26046">MDLGELLLISGAEVMRVEDTIIRLCMVYGFTKVEVFTIISSIVLTVQNGEGDTLTQTRRIYARDTNLGRVEQVNALSRHICANPVSLKTFQQEIKRIRDQKAYSSVSKCLMYAVVSAAFSLFFGGNFVDSITAALSGILMFEMFCLCQHLYINGALKNLLVSILTALAVLGMVNLGLGEHPDKIIIGNIMLLIPGLALTTSLKDMLHGDTLSGLLGLYEAVLKALIVAMGFAVVIILAGK</sequence>
<comment type="similarity">
    <text evidence="6">Belongs to the ThrE exporter (TC 2.A.79) family.</text>
</comment>
<evidence type="ECO:0000256" key="2">
    <source>
        <dbReference type="ARBA" id="ARBA00022475"/>
    </source>
</evidence>
<keyword evidence="2" id="KW-1003">Cell membrane</keyword>
<dbReference type="EMBL" id="JBBMFA010000115">
    <property type="protein sequence ID" value="MEQ2521767.1"/>
    <property type="molecule type" value="Genomic_DNA"/>
</dbReference>
<dbReference type="RefSeq" id="WP_349217238.1">
    <property type="nucleotide sequence ID" value="NZ_JBBMFA010000115.1"/>
</dbReference>
<keyword evidence="4 7" id="KW-1133">Transmembrane helix</keyword>
<dbReference type="PANTHER" id="PTHR34390:SF2">
    <property type="entry name" value="SUCCINATE TRANSPORTER SUBUNIT YJJP-RELATED"/>
    <property type="match status" value="1"/>
</dbReference>
<evidence type="ECO:0000256" key="3">
    <source>
        <dbReference type="ARBA" id="ARBA00022692"/>
    </source>
</evidence>
<organism evidence="9 10">
    <name type="scientific">Ruthenibacterium intestinale</name>
    <dbReference type="NCBI Taxonomy" id="3133163"/>
    <lineage>
        <taxon>Bacteria</taxon>
        <taxon>Bacillati</taxon>
        <taxon>Bacillota</taxon>
        <taxon>Clostridia</taxon>
        <taxon>Eubacteriales</taxon>
        <taxon>Oscillospiraceae</taxon>
        <taxon>Ruthenibacterium</taxon>
    </lineage>
</organism>
<evidence type="ECO:0000313" key="10">
    <source>
        <dbReference type="Proteomes" id="UP001477672"/>
    </source>
</evidence>
<gene>
    <name evidence="9" type="ORF">WMO24_15220</name>
</gene>
<evidence type="ECO:0000313" key="9">
    <source>
        <dbReference type="EMBL" id="MEQ2521767.1"/>
    </source>
</evidence>
<feature type="transmembrane region" description="Helical" evidence="7">
    <location>
        <begin position="214"/>
        <end position="238"/>
    </location>
</feature>